<dbReference type="NCBIfam" id="TIGR01644">
    <property type="entry name" value="phage_P2_V"/>
    <property type="match status" value="1"/>
</dbReference>
<dbReference type="InterPro" id="IPR040629">
    <property type="entry name" value="Phage_spike"/>
</dbReference>
<name>A0A1X3DKD5_9NEIS</name>
<evidence type="ECO:0000259" key="2">
    <source>
        <dbReference type="Pfam" id="PF04717"/>
    </source>
</evidence>
<dbReference type="InterPro" id="IPR037026">
    <property type="entry name" value="Vgr_OB-fold_dom_sf"/>
</dbReference>
<dbReference type="InterPro" id="IPR044033">
    <property type="entry name" value="GpV-like_apex"/>
</dbReference>
<reference evidence="5" key="1">
    <citation type="submission" date="2017-01" db="EMBL/GenBank/DDBJ databases">
        <authorList>
            <person name="Mah S.A."/>
            <person name="Swanson W.J."/>
            <person name="Moy G.W."/>
            <person name="Vacquier V.D."/>
        </authorList>
    </citation>
    <scope>NUCLEOTIDE SEQUENCE [LARGE SCALE GENOMIC DNA]</scope>
    <source>
        <strain evidence="5">124861</strain>
    </source>
</reference>
<evidence type="ECO:0008006" key="6">
    <source>
        <dbReference type="Google" id="ProtNLM"/>
    </source>
</evidence>
<evidence type="ECO:0000313" key="4">
    <source>
        <dbReference type="EMBL" id="OSI24633.1"/>
    </source>
</evidence>
<dbReference type="InterPro" id="IPR006531">
    <property type="entry name" value="Gp5/Vgr_OB"/>
</dbReference>
<dbReference type="AlphaFoldDB" id="A0A1X3DKD5"/>
<feature type="domain" description="Gp5/Type VI secretion system Vgr protein OB-fold" evidence="2">
    <location>
        <begin position="15"/>
        <end position="80"/>
    </location>
</feature>
<dbReference type="Gene3D" id="6.20.150.10">
    <property type="match status" value="1"/>
</dbReference>
<feature type="region of interest" description="Disordered" evidence="1">
    <location>
        <begin position="188"/>
        <end position="213"/>
    </location>
</feature>
<evidence type="ECO:0000256" key="1">
    <source>
        <dbReference type="SAM" id="MobiDB-lite"/>
    </source>
</evidence>
<dbReference type="EMBL" id="MTAB01000003">
    <property type="protein sequence ID" value="OSI24633.1"/>
    <property type="molecule type" value="Genomic_DNA"/>
</dbReference>
<evidence type="ECO:0000259" key="3">
    <source>
        <dbReference type="Pfam" id="PF18715"/>
    </source>
</evidence>
<dbReference type="OrthoDB" id="4931325at2"/>
<evidence type="ECO:0000313" key="5">
    <source>
        <dbReference type="Proteomes" id="UP000193303"/>
    </source>
</evidence>
<dbReference type="Pfam" id="PF18946">
    <property type="entry name" value="Apex"/>
    <property type="match status" value="1"/>
</dbReference>
<accession>A0A1X3DKD5</accession>
<feature type="compositionally biased region" description="Polar residues" evidence="1">
    <location>
        <begin position="188"/>
        <end position="197"/>
    </location>
</feature>
<dbReference type="Pfam" id="PF18715">
    <property type="entry name" value="Phage_spike"/>
    <property type="match status" value="1"/>
</dbReference>
<dbReference type="RefSeq" id="WP_085358026.1">
    <property type="nucleotide sequence ID" value="NZ_MTAB01000003.1"/>
</dbReference>
<feature type="domain" description="Phage spike trimer" evidence="3">
    <location>
        <begin position="119"/>
        <end position="181"/>
    </location>
</feature>
<protein>
    <recommendedName>
        <fullName evidence="6">Baseplate assembly protein</fullName>
    </recommendedName>
</protein>
<comment type="caution">
    <text evidence="4">The sequence shown here is derived from an EMBL/GenBank/DDBJ whole genome shotgun (WGS) entry which is preliminary data.</text>
</comment>
<dbReference type="Pfam" id="PF04717">
    <property type="entry name" value="Phage_base_V"/>
    <property type="match status" value="1"/>
</dbReference>
<dbReference type="InterPro" id="IPR013046">
    <property type="entry name" value="GpV/Gp45"/>
</dbReference>
<gene>
    <name evidence="4" type="ORF">BV912_01910</name>
</gene>
<dbReference type="Gene3D" id="2.40.50.230">
    <property type="entry name" value="Gp5 N-terminal domain"/>
    <property type="match status" value="1"/>
</dbReference>
<dbReference type="Proteomes" id="UP000193303">
    <property type="component" value="Unassembled WGS sequence"/>
</dbReference>
<sequence length="213" mass="21694">MYAELSRKIANLIKQGTVAEVDVAKGRVRVKHGGLLSDWLPYFVPAAGGVSVHRPPSVDENCIILSPSGEPAAGLVLCGMASQAHSQPSQSADETVVKFPDGAIAKYNHASSAMEITGIKTGQVVAAKSITLDTPDVVCTGNLTVQKQTTSVGLLTYSSGMSGSNGEGGSTTITGNFTHEGAFANTGSISSNGITLDTHTHPGDSGGNTGAPQ</sequence>
<proteinExistence type="predicted"/>
<feature type="compositionally biased region" description="Gly residues" evidence="1">
    <location>
        <begin position="204"/>
        <end position="213"/>
    </location>
</feature>
<organism evidence="4 5">
    <name type="scientific">Neisseria dumasiana</name>
    <dbReference type="NCBI Taxonomy" id="1931275"/>
    <lineage>
        <taxon>Bacteria</taxon>
        <taxon>Pseudomonadati</taxon>
        <taxon>Pseudomonadota</taxon>
        <taxon>Betaproteobacteria</taxon>
        <taxon>Neisseriales</taxon>
        <taxon>Neisseriaceae</taxon>
        <taxon>Neisseria</taxon>
    </lineage>
</organism>